<dbReference type="EMBL" id="AP028679">
    <property type="protein sequence ID" value="BEQ14502.1"/>
    <property type="molecule type" value="Genomic_DNA"/>
</dbReference>
<dbReference type="AlphaFoldDB" id="A0AAU9F2D3"/>
<evidence type="ECO:0000313" key="2">
    <source>
        <dbReference type="Proteomes" id="UP001366166"/>
    </source>
</evidence>
<proteinExistence type="predicted"/>
<sequence length="65" mass="6862">MSTKAAHPRDAISTALSPFEALEALAASIPPRNTEPEVLGHISTLLAVCIDNANQVLGECFAEEE</sequence>
<dbReference type="RefSeq" id="WP_338606206.1">
    <property type="nucleotide sequence ID" value="NZ_AP028679.1"/>
</dbReference>
<dbReference type="KEGG" id="dmp:FAK_15680"/>
<evidence type="ECO:0000313" key="1">
    <source>
        <dbReference type="EMBL" id="BEQ14502.1"/>
    </source>
</evidence>
<organism evidence="1 2">
    <name type="scientific">Desulfoferula mesophila</name>
    <dbReference type="NCBI Taxonomy" id="3058419"/>
    <lineage>
        <taxon>Bacteria</taxon>
        <taxon>Pseudomonadati</taxon>
        <taxon>Thermodesulfobacteriota</taxon>
        <taxon>Desulfarculia</taxon>
        <taxon>Desulfarculales</taxon>
        <taxon>Desulfarculaceae</taxon>
        <taxon>Desulfoferula</taxon>
    </lineage>
</organism>
<keyword evidence="2" id="KW-1185">Reference proteome</keyword>
<gene>
    <name evidence="1" type="ORF">FAK_15680</name>
</gene>
<reference evidence="2" key="1">
    <citation type="journal article" date="2023" name="Arch. Microbiol.">
        <title>Desulfoferula mesophilus gen. nov. sp. nov., a mesophilic sulfate-reducing bacterium isolated from a brackish lake sediment.</title>
        <authorList>
            <person name="Watanabe T."/>
            <person name="Yabe T."/>
            <person name="Tsuji J.M."/>
            <person name="Fukui M."/>
        </authorList>
    </citation>
    <scope>NUCLEOTIDE SEQUENCE [LARGE SCALE GENOMIC DNA]</scope>
    <source>
        <strain evidence="2">12FAK</strain>
    </source>
</reference>
<name>A0AAU9F2D3_9BACT</name>
<accession>A0AAU9F2D3</accession>
<dbReference type="Proteomes" id="UP001366166">
    <property type="component" value="Chromosome"/>
</dbReference>
<protein>
    <submittedName>
        <fullName evidence="1">Uncharacterized protein</fullName>
    </submittedName>
</protein>